<dbReference type="SUPFAM" id="SSF88723">
    <property type="entry name" value="PIN domain-like"/>
    <property type="match status" value="1"/>
</dbReference>
<keyword evidence="4" id="KW-1185">Reference proteome</keyword>
<dbReference type="Pfam" id="PF01850">
    <property type="entry name" value="PIN"/>
    <property type="match status" value="1"/>
</dbReference>
<name>A0A1L9QNI5_9CYAN</name>
<feature type="domain" description="PIN" evidence="2">
    <location>
        <begin position="1"/>
        <end position="123"/>
    </location>
</feature>
<evidence type="ECO:0000313" key="3">
    <source>
        <dbReference type="EMBL" id="OJJ24147.1"/>
    </source>
</evidence>
<dbReference type="InterPro" id="IPR029060">
    <property type="entry name" value="PIN-like_dom_sf"/>
</dbReference>
<evidence type="ECO:0000313" key="4">
    <source>
        <dbReference type="Proteomes" id="UP000183940"/>
    </source>
</evidence>
<accession>A0A1L9QNI5</accession>
<dbReference type="PANTHER" id="PTHR35901:SF1">
    <property type="entry name" value="EXONUCLEASE VAPC9"/>
    <property type="match status" value="1"/>
</dbReference>
<evidence type="ECO:0000256" key="1">
    <source>
        <dbReference type="ARBA" id="ARBA00022842"/>
    </source>
</evidence>
<dbReference type="Gene3D" id="3.40.50.1010">
    <property type="entry name" value="5'-nuclease"/>
    <property type="match status" value="1"/>
</dbReference>
<dbReference type="PANTHER" id="PTHR35901">
    <property type="entry name" value="RIBONUCLEASE VAPC3"/>
    <property type="match status" value="1"/>
</dbReference>
<organism evidence="3 4">
    <name type="scientific">Roseofilum reptotaenium AO1-A</name>
    <dbReference type="NCBI Taxonomy" id="1925591"/>
    <lineage>
        <taxon>Bacteria</taxon>
        <taxon>Bacillati</taxon>
        <taxon>Cyanobacteriota</taxon>
        <taxon>Cyanophyceae</taxon>
        <taxon>Desertifilales</taxon>
        <taxon>Desertifilaceae</taxon>
        <taxon>Roseofilum</taxon>
    </lineage>
</organism>
<dbReference type="EMBL" id="MLAW01000037">
    <property type="protein sequence ID" value="OJJ24147.1"/>
    <property type="molecule type" value="Genomic_DNA"/>
</dbReference>
<reference evidence="3" key="1">
    <citation type="submission" date="2016-10" db="EMBL/GenBank/DDBJ databases">
        <title>CRISPR-Cas defence system in Roseofilum reptotaenium: evidence of a bacteriophage-cyanobacterium arms race in the coral black band disease.</title>
        <authorList>
            <person name="Buerger P."/>
            <person name="Wood-Charlson E.M."/>
            <person name="Weynberg K.D."/>
            <person name="Willis B."/>
            <person name="Van Oppen M.J."/>
        </authorList>
    </citation>
    <scope>NUCLEOTIDE SEQUENCE [LARGE SCALE GENOMIC DNA]</scope>
    <source>
        <strain evidence="3">AO1-A</strain>
    </source>
</reference>
<evidence type="ECO:0000259" key="2">
    <source>
        <dbReference type="Pfam" id="PF01850"/>
    </source>
</evidence>
<dbReference type="CDD" id="cd09873">
    <property type="entry name" value="PIN_Pae0151-like"/>
    <property type="match status" value="1"/>
</dbReference>
<dbReference type="InterPro" id="IPR044153">
    <property type="entry name" value="PIN_Pae0151-like"/>
</dbReference>
<keyword evidence="1" id="KW-0460">Magnesium</keyword>
<sequence>MVIDANLLVVLVHEESRSQRVRNKFNEWIRDDVKIHAPNLVQYEVANALTRLVSANSFPQQQLAQAWILLNRLTITYHDLSEGTRIIEIALSLKRQSAYDASYIALAETLDAVLWTLDTPLYRNSLQYGFPVHLVE</sequence>
<dbReference type="AlphaFoldDB" id="A0A1L9QNI5"/>
<dbReference type="Proteomes" id="UP000183940">
    <property type="component" value="Unassembled WGS sequence"/>
</dbReference>
<dbReference type="InterPro" id="IPR051619">
    <property type="entry name" value="TypeII_TA_RNase_PINc/VapC"/>
</dbReference>
<dbReference type="InterPro" id="IPR002716">
    <property type="entry name" value="PIN_dom"/>
</dbReference>
<proteinExistence type="predicted"/>
<protein>
    <recommendedName>
        <fullName evidence="2">PIN domain-containing protein</fullName>
    </recommendedName>
</protein>
<comment type="caution">
    <text evidence="3">The sequence shown here is derived from an EMBL/GenBank/DDBJ whole genome shotgun (WGS) entry which is preliminary data.</text>
</comment>
<dbReference type="STRING" id="1925591.BI308_18325"/>
<gene>
    <name evidence="3" type="ORF">BI308_18325</name>
</gene>